<sequence length="294" mass="32006">MYAMELRHLRYFVAVADEGSVSGAARARLNTAQPSLSRQLKDLERELGVELFDRRARGVVLTRAGRLFLGHVRQVLKQLDDAIGVVRDAPMMIRVGIIPGLETFVLPGFRRLARDIAGEVDIEVTSAPSTALIQDLKDGNLDVAFARPSTADLDLHFEPIDQHRISVFLKADHPLSPRPALTFADLVGHTYVSVSRRVAPFLRGEIDAWGQQRGLALTPGHVAADIASAFSLVMATDGFSLMPDYAERLMPAALTMRPLVDGPSPLMLAIAYRPLVSSPVQSLVSAVASAWPRG</sequence>
<feature type="domain" description="HTH lysR-type" evidence="5">
    <location>
        <begin position="4"/>
        <end position="62"/>
    </location>
</feature>
<protein>
    <recommendedName>
        <fullName evidence="5">HTH lysR-type domain-containing protein</fullName>
    </recommendedName>
</protein>
<dbReference type="SUPFAM" id="SSF53850">
    <property type="entry name" value="Periplasmic binding protein-like II"/>
    <property type="match status" value="1"/>
</dbReference>
<keyword evidence="7" id="KW-1185">Reference proteome</keyword>
<organism evidence="6 7">
    <name type="scientific">Pleomorphomonas carboxyditropha</name>
    <dbReference type="NCBI Taxonomy" id="2023338"/>
    <lineage>
        <taxon>Bacteria</taxon>
        <taxon>Pseudomonadati</taxon>
        <taxon>Pseudomonadota</taxon>
        <taxon>Alphaproteobacteria</taxon>
        <taxon>Hyphomicrobiales</taxon>
        <taxon>Pleomorphomonadaceae</taxon>
        <taxon>Pleomorphomonas</taxon>
    </lineage>
</organism>
<dbReference type="GO" id="GO:0003677">
    <property type="term" value="F:DNA binding"/>
    <property type="evidence" value="ECO:0007669"/>
    <property type="project" value="UniProtKB-KW"/>
</dbReference>
<dbReference type="Gene3D" id="1.10.10.10">
    <property type="entry name" value="Winged helix-like DNA-binding domain superfamily/Winged helix DNA-binding domain"/>
    <property type="match status" value="1"/>
</dbReference>
<dbReference type="InterPro" id="IPR000847">
    <property type="entry name" value="LysR_HTH_N"/>
</dbReference>
<reference evidence="6 7" key="1">
    <citation type="submission" date="2017-08" db="EMBL/GenBank/DDBJ databases">
        <title>Pleomorphomonas carboxidotrophicus sp. nov., a new mesophilic hydrogenogenic carboxidotroph.</title>
        <authorList>
            <person name="Esquivel-Elizondo S."/>
            <person name="Krajmalnik-Brown R."/>
            <person name="Maldonado J."/>
        </authorList>
    </citation>
    <scope>NUCLEOTIDE SEQUENCE [LARGE SCALE GENOMIC DNA]</scope>
    <source>
        <strain evidence="6 7">SVCO-16</strain>
    </source>
</reference>
<dbReference type="Pfam" id="PF03466">
    <property type="entry name" value="LysR_substrate"/>
    <property type="match status" value="1"/>
</dbReference>
<dbReference type="InterPro" id="IPR005119">
    <property type="entry name" value="LysR_subst-bd"/>
</dbReference>
<evidence type="ECO:0000256" key="2">
    <source>
        <dbReference type="ARBA" id="ARBA00023015"/>
    </source>
</evidence>
<dbReference type="PRINTS" id="PR00039">
    <property type="entry name" value="HTHLYSR"/>
</dbReference>
<comment type="similarity">
    <text evidence="1">Belongs to the LysR transcriptional regulatory family.</text>
</comment>
<evidence type="ECO:0000313" key="6">
    <source>
        <dbReference type="EMBL" id="PIO96155.1"/>
    </source>
</evidence>
<evidence type="ECO:0000259" key="5">
    <source>
        <dbReference type="PROSITE" id="PS50931"/>
    </source>
</evidence>
<evidence type="ECO:0000313" key="7">
    <source>
        <dbReference type="Proteomes" id="UP000231070"/>
    </source>
</evidence>
<dbReference type="GO" id="GO:0003700">
    <property type="term" value="F:DNA-binding transcription factor activity"/>
    <property type="evidence" value="ECO:0007669"/>
    <property type="project" value="InterPro"/>
</dbReference>
<dbReference type="PANTHER" id="PTHR30346">
    <property type="entry name" value="TRANSCRIPTIONAL DUAL REGULATOR HCAR-RELATED"/>
    <property type="match status" value="1"/>
</dbReference>
<comment type="caution">
    <text evidence="6">The sequence shown here is derived from an EMBL/GenBank/DDBJ whole genome shotgun (WGS) entry which is preliminary data.</text>
</comment>
<dbReference type="InterPro" id="IPR036390">
    <property type="entry name" value="WH_DNA-bd_sf"/>
</dbReference>
<dbReference type="PANTHER" id="PTHR30346:SF0">
    <property type="entry name" value="HCA OPERON TRANSCRIPTIONAL ACTIVATOR HCAR"/>
    <property type="match status" value="1"/>
</dbReference>
<evidence type="ECO:0000256" key="3">
    <source>
        <dbReference type="ARBA" id="ARBA00023125"/>
    </source>
</evidence>
<dbReference type="Gene3D" id="3.40.190.10">
    <property type="entry name" value="Periplasmic binding protein-like II"/>
    <property type="match status" value="2"/>
</dbReference>
<dbReference type="PROSITE" id="PS50931">
    <property type="entry name" value="HTH_LYSR"/>
    <property type="match status" value="1"/>
</dbReference>
<dbReference type="SUPFAM" id="SSF46785">
    <property type="entry name" value="Winged helix' DNA-binding domain"/>
    <property type="match status" value="1"/>
</dbReference>
<dbReference type="Proteomes" id="UP000231070">
    <property type="component" value="Unassembled WGS sequence"/>
</dbReference>
<dbReference type="OrthoDB" id="9811588at2"/>
<dbReference type="EMBL" id="NQVN01000050">
    <property type="protein sequence ID" value="PIO96155.1"/>
    <property type="molecule type" value="Genomic_DNA"/>
</dbReference>
<dbReference type="GO" id="GO:0032993">
    <property type="term" value="C:protein-DNA complex"/>
    <property type="evidence" value="ECO:0007669"/>
    <property type="project" value="TreeGrafter"/>
</dbReference>
<accession>A0A2G9WNB5</accession>
<keyword evidence="3" id="KW-0238">DNA-binding</keyword>
<keyword evidence="4" id="KW-0804">Transcription</keyword>
<name>A0A2G9WNB5_9HYPH</name>
<dbReference type="InterPro" id="IPR036388">
    <property type="entry name" value="WH-like_DNA-bd_sf"/>
</dbReference>
<evidence type="ECO:0000256" key="1">
    <source>
        <dbReference type="ARBA" id="ARBA00009437"/>
    </source>
</evidence>
<dbReference type="FunFam" id="1.10.10.10:FF:000001">
    <property type="entry name" value="LysR family transcriptional regulator"/>
    <property type="match status" value="1"/>
</dbReference>
<proteinExistence type="inferred from homology"/>
<dbReference type="Pfam" id="PF00126">
    <property type="entry name" value="HTH_1"/>
    <property type="match status" value="1"/>
</dbReference>
<keyword evidence="2" id="KW-0805">Transcription regulation</keyword>
<dbReference type="AlphaFoldDB" id="A0A2G9WNB5"/>
<evidence type="ECO:0000256" key="4">
    <source>
        <dbReference type="ARBA" id="ARBA00023163"/>
    </source>
</evidence>
<gene>
    <name evidence="6" type="ORF">CJ014_26890</name>
</gene>